<reference evidence="2" key="1">
    <citation type="submission" date="2020-09" db="EMBL/GenBank/DDBJ databases">
        <title>A novel bacterium of genus Bacillus, isolated from South China Sea.</title>
        <authorList>
            <person name="Huang H."/>
            <person name="Mo K."/>
            <person name="Hu Y."/>
        </authorList>
    </citation>
    <scope>NUCLEOTIDE SEQUENCE</scope>
    <source>
        <strain evidence="2">IB182487</strain>
    </source>
</reference>
<sequence length="263" mass="29925">MKKLVSALFVAVLALQVSSVSFASEPVSAKSQHHEKVIEQLDKVEDLNASIRLEDRTIKVKYQEKTETVKVTVKKDSEKQSYEWTNEEIKEKIRELAKNIEIDDTWNKEELAKKFAKALNRLPSEIISIDSDLHFAPDHKISFSFKQGKDNETLQSYLPTNLDLNISGKNGQYYNIHYKLQGDTIKVNIQKNTANGKKSLKGLSALMELARLKGVIIPDSDMEFSNYLKSVSKELGIPAAEIEKVVVKTKFDNEAKADFRYTR</sequence>
<comment type="caution">
    <text evidence="2">The sequence shown here is derived from an EMBL/GenBank/DDBJ whole genome shotgun (WGS) entry which is preliminary data.</text>
</comment>
<dbReference type="AlphaFoldDB" id="A0A926NKU4"/>
<dbReference type="Proteomes" id="UP000626844">
    <property type="component" value="Unassembled WGS sequence"/>
</dbReference>
<keyword evidence="3" id="KW-1185">Reference proteome</keyword>
<name>A0A926NKU4_9BACI</name>
<accession>A0A926NKU4</accession>
<proteinExistence type="predicted"/>
<keyword evidence="1" id="KW-0732">Signal</keyword>
<feature type="signal peptide" evidence="1">
    <location>
        <begin position="1"/>
        <end position="23"/>
    </location>
</feature>
<evidence type="ECO:0000313" key="3">
    <source>
        <dbReference type="Proteomes" id="UP000626844"/>
    </source>
</evidence>
<dbReference type="RefSeq" id="WP_191160664.1">
    <property type="nucleotide sequence ID" value="NZ_JACXAI010000031.1"/>
</dbReference>
<gene>
    <name evidence="2" type="ORF">IC621_19755</name>
</gene>
<organism evidence="2 3">
    <name type="scientific">Metabacillus arenae</name>
    <dbReference type="NCBI Taxonomy" id="2771434"/>
    <lineage>
        <taxon>Bacteria</taxon>
        <taxon>Bacillati</taxon>
        <taxon>Bacillota</taxon>
        <taxon>Bacilli</taxon>
        <taxon>Bacillales</taxon>
        <taxon>Bacillaceae</taxon>
        <taxon>Metabacillus</taxon>
    </lineage>
</organism>
<evidence type="ECO:0000313" key="2">
    <source>
        <dbReference type="EMBL" id="MBD1382453.1"/>
    </source>
</evidence>
<feature type="chain" id="PRO_5037916695" evidence="1">
    <location>
        <begin position="24"/>
        <end position="263"/>
    </location>
</feature>
<protein>
    <submittedName>
        <fullName evidence="2">Uncharacterized protein</fullName>
    </submittedName>
</protein>
<evidence type="ECO:0000256" key="1">
    <source>
        <dbReference type="SAM" id="SignalP"/>
    </source>
</evidence>
<dbReference type="EMBL" id="JACXAI010000031">
    <property type="protein sequence ID" value="MBD1382453.1"/>
    <property type="molecule type" value="Genomic_DNA"/>
</dbReference>